<name>K5W0A4_PHACS</name>
<accession>K5W0A4</accession>
<dbReference type="AlphaFoldDB" id="K5W0A4"/>
<dbReference type="OrthoDB" id="2804601at2759"/>
<organism evidence="1 2">
    <name type="scientific">Phanerochaete carnosa (strain HHB-10118-sp)</name>
    <name type="common">White-rot fungus</name>
    <name type="synonym">Peniophora carnosa</name>
    <dbReference type="NCBI Taxonomy" id="650164"/>
    <lineage>
        <taxon>Eukaryota</taxon>
        <taxon>Fungi</taxon>
        <taxon>Dikarya</taxon>
        <taxon>Basidiomycota</taxon>
        <taxon>Agaricomycotina</taxon>
        <taxon>Agaricomycetes</taxon>
        <taxon>Polyporales</taxon>
        <taxon>Phanerochaetaceae</taxon>
        <taxon>Phanerochaete</taxon>
    </lineage>
</organism>
<dbReference type="KEGG" id="pco:PHACADRAFT_254940"/>
<evidence type="ECO:0008006" key="3">
    <source>
        <dbReference type="Google" id="ProtNLM"/>
    </source>
</evidence>
<dbReference type="GeneID" id="18916173"/>
<dbReference type="RefSeq" id="XP_007395079.1">
    <property type="nucleotide sequence ID" value="XM_007395017.1"/>
</dbReference>
<proteinExistence type="predicted"/>
<dbReference type="HOGENOM" id="CLU_1696140_0_0_1"/>
<dbReference type="Proteomes" id="UP000008370">
    <property type="component" value="Unassembled WGS sequence"/>
</dbReference>
<keyword evidence="2" id="KW-1185">Reference proteome</keyword>
<dbReference type="InParanoid" id="K5W0A4"/>
<reference evidence="1 2" key="1">
    <citation type="journal article" date="2012" name="BMC Genomics">
        <title>Comparative genomics of the white-rot fungi, Phanerochaete carnosa and P. chrysosporium, to elucidate the genetic basis of the distinct wood types they colonize.</title>
        <authorList>
            <person name="Suzuki H."/>
            <person name="MacDonald J."/>
            <person name="Syed K."/>
            <person name="Salamov A."/>
            <person name="Hori C."/>
            <person name="Aerts A."/>
            <person name="Henrissat B."/>
            <person name="Wiebenga A."/>
            <person name="vanKuyk P.A."/>
            <person name="Barry K."/>
            <person name="Lindquist E."/>
            <person name="LaButti K."/>
            <person name="Lapidus A."/>
            <person name="Lucas S."/>
            <person name="Coutinho P."/>
            <person name="Gong Y."/>
            <person name="Samejima M."/>
            <person name="Mahadevan R."/>
            <person name="Abou-Zaid M."/>
            <person name="de Vries R.P."/>
            <person name="Igarashi K."/>
            <person name="Yadav J.S."/>
            <person name="Grigoriev I.V."/>
            <person name="Master E.R."/>
        </authorList>
    </citation>
    <scope>NUCLEOTIDE SEQUENCE [LARGE SCALE GENOMIC DNA]</scope>
    <source>
        <strain evidence="1 2">HHB-10118-sp</strain>
    </source>
</reference>
<protein>
    <recommendedName>
        <fullName evidence="3">MYND-type domain-containing protein</fullName>
    </recommendedName>
</protein>
<evidence type="ECO:0000313" key="2">
    <source>
        <dbReference type="Proteomes" id="UP000008370"/>
    </source>
</evidence>
<gene>
    <name evidence="1" type="ORF">PHACADRAFT_254940</name>
</gene>
<evidence type="ECO:0000313" key="1">
    <source>
        <dbReference type="EMBL" id="EKM57263.1"/>
    </source>
</evidence>
<dbReference type="EMBL" id="JH930471">
    <property type="protein sequence ID" value="EKM57263.1"/>
    <property type="molecule type" value="Genomic_DNA"/>
</dbReference>
<sequence length="131" mass="14939">MVNFFSLGAETLSGMDPVNASGSSEHADFRTAVRQVWHKTHEDLQALSPSTAPFRSVVLEWWVECGEKCGVNIEASYEPTMGPSSGTRRWRKDNGCAWRECLCFGERPYHKLRVCKRCKKVMYCSIKCQTR</sequence>